<keyword evidence="3" id="KW-1185">Reference proteome</keyword>
<comment type="caution">
    <text evidence="2">The sequence shown here is derived from an EMBL/GenBank/DDBJ whole genome shotgun (WGS) entry which is preliminary data.</text>
</comment>
<proteinExistence type="predicted"/>
<organism evidence="2 3">
    <name type="scientific">Georgenia subflava</name>
    <dbReference type="NCBI Taxonomy" id="1622177"/>
    <lineage>
        <taxon>Bacteria</taxon>
        <taxon>Bacillati</taxon>
        <taxon>Actinomycetota</taxon>
        <taxon>Actinomycetes</taxon>
        <taxon>Micrococcales</taxon>
        <taxon>Bogoriellaceae</taxon>
        <taxon>Georgenia</taxon>
    </lineage>
</organism>
<gene>
    <name evidence="2" type="ORF">GB881_06495</name>
</gene>
<dbReference type="GO" id="GO:0016787">
    <property type="term" value="F:hydrolase activity"/>
    <property type="evidence" value="ECO:0007669"/>
    <property type="project" value="InterPro"/>
</dbReference>
<dbReference type="RefSeq" id="WP_152194850.1">
    <property type="nucleotide sequence ID" value="NZ_VUKD01000002.1"/>
</dbReference>
<dbReference type="OrthoDB" id="5380150at2"/>
<accession>A0A6N7EI92</accession>
<evidence type="ECO:0000259" key="1">
    <source>
        <dbReference type="Pfam" id="PF00149"/>
    </source>
</evidence>
<evidence type="ECO:0000313" key="2">
    <source>
        <dbReference type="EMBL" id="MPV36708.1"/>
    </source>
</evidence>
<dbReference type="Proteomes" id="UP000437709">
    <property type="component" value="Unassembled WGS sequence"/>
</dbReference>
<dbReference type="InterPro" id="IPR004843">
    <property type="entry name" value="Calcineurin-like_PHP"/>
</dbReference>
<dbReference type="SUPFAM" id="SSF56300">
    <property type="entry name" value="Metallo-dependent phosphatases"/>
    <property type="match status" value="1"/>
</dbReference>
<sequence>MSTMPTSVSLGGRVVVAGDLHGNLGWATELVDRAAFHGLNLILQLGDFGALWPGDGGHFERKLDRRLAARGVHLVFIGGNHDVWPALKKLPRLRSGFGALTDRIWWAPNGHRFPAGNCTFGVLGGAYSIDQDARELRLDWWPDEEPTQDEVDLLGEEPLDVLLTHEAPLGVPLLSGFGLPAGHRADRTRELVTQAVNRTTPSLLMHGHWHQRRTHQFERGDGGTTRVESLGMDGDKTGDAVILDLATLEVVPLPRRKQD</sequence>
<dbReference type="Gene3D" id="3.60.21.10">
    <property type="match status" value="1"/>
</dbReference>
<evidence type="ECO:0000313" key="3">
    <source>
        <dbReference type="Proteomes" id="UP000437709"/>
    </source>
</evidence>
<feature type="domain" description="Calcineurin-like phosphoesterase" evidence="1">
    <location>
        <begin position="13"/>
        <end position="211"/>
    </location>
</feature>
<protein>
    <submittedName>
        <fullName evidence="2">Metallophosphoesterase</fullName>
    </submittedName>
</protein>
<name>A0A6N7EI92_9MICO</name>
<dbReference type="CDD" id="cd00838">
    <property type="entry name" value="MPP_superfamily"/>
    <property type="match status" value="1"/>
</dbReference>
<dbReference type="EMBL" id="WHPC01000017">
    <property type="protein sequence ID" value="MPV36708.1"/>
    <property type="molecule type" value="Genomic_DNA"/>
</dbReference>
<dbReference type="Pfam" id="PF00149">
    <property type="entry name" value="Metallophos"/>
    <property type="match status" value="1"/>
</dbReference>
<reference evidence="2 3" key="1">
    <citation type="submission" date="2019-10" db="EMBL/GenBank/DDBJ databases">
        <title>Georgenia wutianyii sp. nov. and Georgenia yuyongxinii sp. nov. isolated from plateau pika (Ochotona curzoniae) in the Qinghai-Tibet plateau of China.</title>
        <authorList>
            <person name="Tian Z."/>
        </authorList>
    </citation>
    <scope>NUCLEOTIDE SEQUENCE [LARGE SCALE GENOMIC DNA]</scope>
    <source>
        <strain evidence="2 3">JCM 19765</strain>
    </source>
</reference>
<dbReference type="AlphaFoldDB" id="A0A6N7EI92"/>
<dbReference type="InterPro" id="IPR029052">
    <property type="entry name" value="Metallo-depent_PP-like"/>
</dbReference>